<keyword evidence="2" id="KW-1185">Reference proteome</keyword>
<accession>A0A9P7U9S9</accession>
<dbReference type="Proteomes" id="UP000699042">
    <property type="component" value="Unassembled WGS sequence"/>
</dbReference>
<evidence type="ECO:0000313" key="1">
    <source>
        <dbReference type="EMBL" id="KAG7043344.1"/>
    </source>
</evidence>
<comment type="caution">
    <text evidence="1">The sequence shown here is derived from an EMBL/GenBank/DDBJ whole genome shotgun (WGS) entry which is preliminary data.</text>
</comment>
<organism evidence="1 2">
    <name type="scientific">Colletotrichum scovillei</name>
    <dbReference type="NCBI Taxonomy" id="1209932"/>
    <lineage>
        <taxon>Eukaryota</taxon>
        <taxon>Fungi</taxon>
        <taxon>Dikarya</taxon>
        <taxon>Ascomycota</taxon>
        <taxon>Pezizomycotina</taxon>
        <taxon>Sordariomycetes</taxon>
        <taxon>Hypocreomycetidae</taxon>
        <taxon>Glomerellales</taxon>
        <taxon>Glomerellaceae</taxon>
        <taxon>Colletotrichum</taxon>
        <taxon>Colletotrichum acutatum species complex</taxon>
    </lineage>
</organism>
<dbReference type="EMBL" id="JAESDN010000012">
    <property type="protein sequence ID" value="KAG7043344.1"/>
    <property type="molecule type" value="Genomic_DNA"/>
</dbReference>
<reference evidence="1" key="1">
    <citation type="submission" date="2021-05" db="EMBL/GenBank/DDBJ databases">
        <title>Comparative genomics of three Colletotrichum scovillei strains and genetic complementation revealed genes involved fungal growth and virulence on chili pepper.</title>
        <authorList>
            <person name="Hsieh D.-K."/>
            <person name="Chuang S.-C."/>
            <person name="Chen C.-Y."/>
            <person name="Chao Y.-T."/>
            <person name="Lu M.-Y.J."/>
            <person name="Lee M.-H."/>
            <person name="Shih M.-C."/>
        </authorList>
    </citation>
    <scope>NUCLEOTIDE SEQUENCE</scope>
    <source>
        <strain evidence="1">Coll-153</strain>
    </source>
</reference>
<dbReference type="AlphaFoldDB" id="A0A9P7U9S9"/>
<evidence type="ECO:0000313" key="2">
    <source>
        <dbReference type="Proteomes" id="UP000699042"/>
    </source>
</evidence>
<gene>
    <name evidence="1" type="ORF">JMJ77_003050</name>
</gene>
<name>A0A9P7U9S9_9PEZI</name>
<sequence>MDVRRRPDFSFGGVDRMRVEEGRGAHTLKNGLAYLVDSQLGDTEKIGSESAVKRSHID</sequence>
<proteinExistence type="predicted"/>
<protein>
    <submittedName>
        <fullName evidence="1">Uncharacterized protein</fullName>
    </submittedName>
</protein>